<dbReference type="CDD" id="cd04458">
    <property type="entry name" value="CSP_CDS"/>
    <property type="match status" value="1"/>
</dbReference>
<dbReference type="PRINTS" id="PR00050">
    <property type="entry name" value="COLDSHOCK"/>
</dbReference>
<protein>
    <submittedName>
        <fullName evidence="9">Cold-shock DNA-binding domain-containing protein</fullName>
    </submittedName>
</protein>
<evidence type="ECO:0000259" key="8">
    <source>
        <dbReference type="PROSITE" id="PS51857"/>
    </source>
</evidence>
<evidence type="ECO:0000256" key="3">
    <source>
        <dbReference type="ARBA" id="ARBA00023015"/>
    </source>
</evidence>
<keyword evidence="4 9" id="KW-0238">DNA-binding</keyword>
<accession>A0A069E5Z5</accession>
<dbReference type="Pfam" id="PF00313">
    <property type="entry name" value="CSD"/>
    <property type="match status" value="1"/>
</dbReference>
<dbReference type="PANTHER" id="PTHR46565">
    <property type="entry name" value="COLD SHOCK DOMAIN PROTEIN 2"/>
    <property type="match status" value="1"/>
</dbReference>
<keyword evidence="6" id="KW-0804">Transcription</keyword>
<dbReference type="GO" id="GO:0005829">
    <property type="term" value="C:cytosol"/>
    <property type="evidence" value="ECO:0007669"/>
    <property type="project" value="UniProtKB-ARBA"/>
</dbReference>
<dbReference type="PROSITE" id="PS51857">
    <property type="entry name" value="CSD_2"/>
    <property type="match status" value="1"/>
</dbReference>
<evidence type="ECO:0000256" key="4">
    <source>
        <dbReference type="ARBA" id="ARBA00023125"/>
    </source>
</evidence>
<comment type="subcellular location">
    <subcellularLocation>
        <location evidence="1 7">Cytoplasm</location>
    </subcellularLocation>
</comment>
<dbReference type="AlphaFoldDB" id="A0A069E5Z5"/>
<dbReference type="Proteomes" id="UP000027446">
    <property type="component" value="Unassembled WGS sequence"/>
</dbReference>
<dbReference type="OrthoDB" id="9801074at2"/>
<proteinExistence type="predicted"/>
<evidence type="ECO:0000256" key="1">
    <source>
        <dbReference type="ARBA" id="ARBA00004496"/>
    </source>
</evidence>
<dbReference type="GO" id="GO:0003677">
    <property type="term" value="F:DNA binding"/>
    <property type="evidence" value="ECO:0007669"/>
    <property type="project" value="UniProtKB-KW"/>
</dbReference>
<dbReference type="InterPro" id="IPR012156">
    <property type="entry name" value="Cold_shock_CspA"/>
</dbReference>
<evidence type="ECO:0000313" key="9">
    <source>
        <dbReference type="EMBL" id="KCZ82983.1"/>
    </source>
</evidence>
<comment type="caution">
    <text evidence="9">The sequence shown here is derived from an EMBL/GenBank/DDBJ whole genome shotgun (WGS) entry which is preliminary data.</text>
</comment>
<evidence type="ECO:0000256" key="7">
    <source>
        <dbReference type="RuleBase" id="RU000408"/>
    </source>
</evidence>
<dbReference type="PROSITE" id="PS00352">
    <property type="entry name" value="CSD_1"/>
    <property type="match status" value="1"/>
</dbReference>
<feature type="domain" description="CSD" evidence="8">
    <location>
        <begin position="1"/>
        <end position="69"/>
    </location>
</feature>
<evidence type="ECO:0000256" key="5">
    <source>
        <dbReference type="ARBA" id="ARBA00023159"/>
    </source>
</evidence>
<dbReference type="RefSeq" id="WP_035573165.1">
    <property type="nucleotide sequence ID" value="NZ_ARYH01000003.1"/>
</dbReference>
<keyword evidence="5" id="KW-0010">Activator</keyword>
<keyword evidence="10" id="KW-1185">Reference proteome</keyword>
<evidence type="ECO:0000256" key="6">
    <source>
        <dbReference type="ARBA" id="ARBA00023163"/>
    </source>
</evidence>
<dbReference type="PATRIC" id="fig|1280949.3.peg.3017"/>
<dbReference type="EMBL" id="ARYH01000003">
    <property type="protein sequence ID" value="KCZ82983.1"/>
    <property type="molecule type" value="Genomic_DNA"/>
</dbReference>
<dbReference type="InterPro" id="IPR019844">
    <property type="entry name" value="CSD_CS"/>
</dbReference>
<sequence length="69" mass="7457">MTSGTVKFYNDQKGFGFIAPEDGSTDVFVHATALERAGMRILTEGQKVSFTTAVDKRNGKTAVDTIEAE</sequence>
<keyword evidence="3" id="KW-0805">Transcription regulation</keyword>
<keyword evidence="2" id="KW-0963">Cytoplasm</keyword>
<dbReference type="PANTHER" id="PTHR46565:SF5">
    <property type="entry name" value="COLD SHOCK PROTEIN 2-LIKE"/>
    <property type="match status" value="1"/>
</dbReference>
<dbReference type="eggNOG" id="COG1278">
    <property type="taxonomic scope" value="Bacteria"/>
</dbReference>
<dbReference type="SMART" id="SM00357">
    <property type="entry name" value="CSP"/>
    <property type="match status" value="1"/>
</dbReference>
<evidence type="ECO:0000256" key="2">
    <source>
        <dbReference type="ARBA" id="ARBA00022490"/>
    </source>
</evidence>
<name>A0A069E5Z5_9PROT</name>
<dbReference type="InterPro" id="IPR011129">
    <property type="entry name" value="CSD"/>
</dbReference>
<dbReference type="SUPFAM" id="SSF50249">
    <property type="entry name" value="Nucleic acid-binding proteins"/>
    <property type="match status" value="1"/>
</dbReference>
<dbReference type="PIRSF" id="PIRSF002599">
    <property type="entry name" value="Cold_shock_A"/>
    <property type="match status" value="1"/>
</dbReference>
<dbReference type="Gene3D" id="2.40.50.140">
    <property type="entry name" value="Nucleic acid-binding proteins"/>
    <property type="match status" value="1"/>
</dbReference>
<gene>
    <name evidence="9" type="ORF">HAD_14887</name>
</gene>
<evidence type="ECO:0000313" key="10">
    <source>
        <dbReference type="Proteomes" id="UP000027446"/>
    </source>
</evidence>
<organism evidence="9 10">
    <name type="scientific">Hyphomonas adhaerens MHS-3</name>
    <dbReference type="NCBI Taxonomy" id="1280949"/>
    <lineage>
        <taxon>Bacteria</taxon>
        <taxon>Pseudomonadati</taxon>
        <taxon>Pseudomonadota</taxon>
        <taxon>Alphaproteobacteria</taxon>
        <taxon>Hyphomonadales</taxon>
        <taxon>Hyphomonadaceae</taxon>
        <taxon>Hyphomonas</taxon>
    </lineage>
</organism>
<reference evidence="9 10" key="1">
    <citation type="journal article" date="2014" name="Antonie Van Leeuwenhoek">
        <title>Hyphomonas beringensis sp. nov. and Hyphomonas chukchiensis sp. nov., isolated from surface seawater of the Bering Sea and Chukchi Sea.</title>
        <authorList>
            <person name="Li C."/>
            <person name="Lai Q."/>
            <person name="Li G."/>
            <person name="Dong C."/>
            <person name="Wang J."/>
            <person name="Liao Y."/>
            <person name="Shao Z."/>
        </authorList>
    </citation>
    <scope>NUCLEOTIDE SEQUENCE [LARGE SCALE GENOMIC DNA]</scope>
    <source>
        <strain evidence="9 10">MHS-3</strain>
    </source>
</reference>
<dbReference type="STRING" id="1280949.HAD_14887"/>
<dbReference type="InterPro" id="IPR012340">
    <property type="entry name" value="NA-bd_OB-fold"/>
</dbReference>
<dbReference type="InterPro" id="IPR002059">
    <property type="entry name" value="CSP_DNA-bd"/>
</dbReference>